<comment type="caution">
    <text evidence="2">The sequence shown here is derived from an EMBL/GenBank/DDBJ whole genome shotgun (WGS) entry which is preliminary data.</text>
</comment>
<gene>
    <name evidence="2" type="ORF">C2845_PM15G06430</name>
</gene>
<evidence type="ECO:0000256" key="1">
    <source>
        <dbReference type="SAM" id="MobiDB-lite"/>
    </source>
</evidence>
<organism evidence="2 3">
    <name type="scientific">Panicum miliaceum</name>
    <name type="common">Proso millet</name>
    <name type="synonym">Broomcorn millet</name>
    <dbReference type="NCBI Taxonomy" id="4540"/>
    <lineage>
        <taxon>Eukaryota</taxon>
        <taxon>Viridiplantae</taxon>
        <taxon>Streptophyta</taxon>
        <taxon>Embryophyta</taxon>
        <taxon>Tracheophyta</taxon>
        <taxon>Spermatophyta</taxon>
        <taxon>Magnoliopsida</taxon>
        <taxon>Liliopsida</taxon>
        <taxon>Poales</taxon>
        <taxon>Poaceae</taxon>
        <taxon>PACMAD clade</taxon>
        <taxon>Panicoideae</taxon>
        <taxon>Panicodae</taxon>
        <taxon>Paniceae</taxon>
        <taxon>Panicinae</taxon>
        <taxon>Panicum</taxon>
        <taxon>Panicum sect. Panicum</taxon>
    </lineage>
</organism>
<dbReference type="EMBL" id="PQIB02000013">
    <property type="protein sequence ID" value="RLM74549.1"/>
    <property type="molecule type" value="Genomic_DNA"/>
</dbReference>
<feature type="region of interest" description="Disordered" evidence="1">
    <location>
        <begin position="97"/>
        <end position="160"/>
    </location>
</feature>
<sequence length="188" mass="20452">MDLNELPSEFDYDFLGDLEANPSYCTQAVEVSGQGAVRDIVQGPDQQLLPALGNVEAAVGNYDIAENHEDVQTIADNTQGFTWEQSKVIFVCNKEGRGRKAKEGNLGAESDDSNYEGGGSDPENNSEEYGNEDDQKSKRKKNKRLKKGMNAEAKRKNKCSICKSTNHNAARCTEKVAEKLTKSGGAAA</sequence>
<accession>A0A3L6Q7B1</accession>
<protein>
    <submittedName>
        <fullName evidence="2">Uncharacterized protein</fullName>
    </submittedName>
</protein>
<evidence type="ECO:0000313" key="2">
    <source>
        <dbReference type="EMBL" id="RLM74549.1"/>
    </source>
</evidence>
<evidence type="ECO:0000313" key="3">
    <source>
        <dbReference type="Proteomes" id="UP000275267"/>
    </source>
</evidence>
<feature type="compositionally biased region" description="Basic residues" evidence="1">
    <location>
        <begin position="137"/>
        <end position="147"/>
    </location>
</feature>
<keyword evidence="3" id="KW-1185">Reference proteome</keyword>
<name>A0A3L6Q7B1_PANMI</name>
<dbReference type="AlphaFoldDB" id="A0A3L6Q7B1"/>
<proteinExistence type="predicted"/>
<dbReference type="Proteomes" id="UP000275267">
    <property type="component" value="Unassembled WGS sequence"/>
</dbReference>
<reference evidence="3" key="1">
    <citation type="journal article" date="2019" name="Nat. Commun.">
        <title>The genome of broomcorn millet.</title>
        <authorList>
            <person name="Zou C."/>
            <person name="Miki D."/>
            <person name="Li D."/>
            <person name="Tang Q."/>
            <person name="Xiao L."/>
            <person name="Rajput S."/>
            <person name="Deng P."/>
            <person name="Jia W."/>
            <person name="Huang R."/>
            <person name="Zhang M."/>
            <person name="Sun Y."/>
            <person name="Hu J."/>
            <person name="Fu X."/>
            <person name="Schnable P.S."/>
            <person name="Li F."/>
            <person name="Zhang H."/>
            <person name="Feng B."/>
            <person name="Zhu X."/>
            <person name="Liu R."/>
            <person name="Schnable J.C."/>
            <person name="Zhu J.-K."/>
            <person name="Zhang H."/>
        </authorList>
    </citation>
    <scope>NUCLEOTIDE SEQUENCE [LARGE SCALE GENOMIC DNA]</scope>
</reference>